<dbReference type="Pfam" id="PF12900">
    <property type="entry name" value="Pyridox_ox_2"/>
    <property type="match status" value="1"/>
</dbReference>
<dbReference type="PANTHER" id="PTHR34071:SF2">
    <property type="entry name" value="FLAVIN-NUCLEOTIDE-BINDING PROTEIN"/>
    <property type="match status" value="1"/>
</dbReference>
<reference evidence="1 2" key="2">
    <citation type="submission" date="2020-01" db="EMBL/GenBank/DDBJ databases">
        <title>Clostridiaceae sp. nov. isolated from the gut of human by culturomics.</title>
        <authorList>
            <person name="Chang Y."/>
        </authorList>
    </citation>
    <scope>NUCLEOTIDE SEQUENCE [LARGE SCALE GENOMIC DNA]</scope>
    <source>
        <strain evidence="1 2">DONG20-135</strain>
    </source>
</reference>
<dbReference type="EMBL" id="WUUQ01000001">
    <property type="protein sequence ID" value="MXQ72531.1"/>
    <property type="molecule type" value="Genomic_DNA"/>
</dbReference>
<reference evidence="1 2" key="1">
    <citation type="submission" date="2019-12" db="EMBL/GenBank/DDBJ databases">
        <authorList>
            <person name="Yang R."/>
        </authorList>
    </citation>
    <scope>NUCLEOTIDE SEQUENCE [LARGE SCALE GENOMIC DNA]</scope>
    <source>
        <strain evidence="1 2">DONG20-135</strain>
    </source>
</reference>
<dbReference type="RefSeq" id="WP_160624023.1">
    <property type="nucleotide sequence ID" value="NZ_WUUQ01000001.1"/>
</dbReference>
<dbReference type="InterPro" id="IPR024747">
    <property type="entry name" value="Pyridox_Oxase-rel"/>
</dbReference>
<evidence type="ECO:0000313" key="2">
    <source>
        <dbReference type="Proteomes" id="UP000434036"/>
    </source>
</evidence>
<evidence type="ECO:0000313" key="1">
    <source>
        <dbReference type="EMBL" id="MXQ72531.1"/>
    </source>
</evidence>
<protein>
    <submittedName>
        <fullName evidence="1">5-nitroimidazole antibiotic resistance protein</fullName>
    </submittedName>
</protein>
<dbReference type="SUPFAM" id="SSF50475">
    <property type="entry name" value="FMN-binding split barrel"/>
    <property type="match status" value="1"/>
</dbReference>
<organism evidence="1 2">
    <name type="scientific">Copranaerobaculum intestinale</name>
    <dbReference type="NCBI Taxonomy" id="2692629"/>
    <lineage>
        <taxon>Bacteria</taxon>
        <taxon>Bacillati</taxon>
        <taxon>Bacillota</taxon>
        <taxon>Erysipelotrichia</taxon>
        <taxon>Erysipelotrichales</taxon>
        <taxon>Erysipelotrichaceae</taxon>
        <taxon>Copranaerobaculum</taxon>
    </lineage>
</organism>
<proteinExistence type="predicted"/>
<name>A0A6N8U3R0_9FIRM</name>
<accession>A0A6N8U3R0</accession>
<dbReference type="AlphaFoldDB" id="A0A6N8U3R0"/>
<dbReference type="Proteomes" id="UP000434036">
    <property type="component" value="Unassembled WGS sequence"/>
</dbReference>
<dbReference type="InterPro" id="IPR012349">
    <property type="entry name" value="Split_barrel_FMN-bd"/>
</dbReference>
<comment type="caution">
    <text evidence="1">The sequence shown here is derived from an EMBL/GenBank/DDBJ whole genome shotgun (WGS) entry which is preliminary data.</text>
</comment>
<sequence length="156" mass="17785">MAIPNRKLSEEQAQDILRNCHYGVLSTVDEHGNPYGVGINCFYMEKEHALYFHTKKIGKKMNNIKNHPIVSVFITDGMEKIVQERFTTHYQSIIVEGSAELIDNIDEIEAKLRILCQRLCPDAVERREEVIAKFLPVVGICKISIKNITAKANRDA</sequence>
<dbReference type="PANTHER" id="PTHR34071">
    <property type="entry name" value="5-NITROIMIDAZOLE ANTIBIOTICS RESISTANCE PROTEIN, NIMA-FAMILY-RELATED PROTEIN-RELATED"/>
    <property type="match status" value="1"/>
</dbReference>
<dbReference type="Gene3D" id="2.30.110.10">
    <property type="entry name" value="Electron Transport, Fmn-binding Protein, Chain A"/>
    <property type="match status" value="1"/>
</dbReference>
<gene>
    <name evidence="1" type="ORF">GSF08_01055</name>
</gene>
<keyword evidence="2" id="KW-1185">Reference proteome</keyword>